<keyword evidence="8" id="KW-1185">Reference proteome</keyword>
<evidence type="ECO:0000256" key="1">
    <source>
        <dbReference type="ARBA" id="ARBA00005854"/>
    </source>
</evidence>
<evidence type="ECO:0000259" key="5">
    <source>
        <dbReference type="Pfam" id="PF00389"/>
    </source>
</evidence>
<dbReference type="PANTHER" id="PTHR43761:SF1">
    <property type="entry name" value="D-ISOMER SPECIFIC 2-HYDROXYACID DEHYDROGENASE CATALYTIC DOMAIN-CONTAINING PROTEIN-RELATED"/>
    <property type="match status" value="1"/>
</dbReference>
<sequence length="350" mass="37878">MDRGAIGMHMHIRGCAKLREAGFPAVALNAGGAGMAQITITDRGALDPTEAIAFLEAQGHEVTLLDTLDPAELLAKTPNCEGIVASFIELDADTLRALPQLKVIATTSVGFNKIDVAVARELGIDVCNMPSVASEEVATHAVAGMLSMLRELRASYEQVEGGEWDYSALPLPPRASELTLGLLSFGRIARKVAHRALPFFDKVIAYDPFVPEDAWEEGVERVHSTDELLERSNVISLHALLTDETRDFLNRETIAKLPRGAYVINVARGELIDSDALLDALASGQVRSAFLDVLQVEPAAADDPFVAHPNVQVTPHSAFRSDATLREYFMVPAENVTLVLRGEKPHTLVN</sequence>
<evidence type="ECO:0000256" key="3">
    <source>
        <dbReference type="ARBA" id="ARBA00023027"/>
    </source>
</evidence>
<name>A0ABS1SKX2_9MICO</name>
<keyword evidence="3" id="KW-0520">NAD</keyword>
<dbReference type="InterPro" id="IPR043322">
    <property type="entry name" value="CtBP"/>
</dbReference>
<dbReference type="InterPro" id="IPR006140">
    <property type="entry name" value="D-isomer_DH_NAD-bd"/>
</dbReference>
<accession>A0ABS1SKX2</accession>
<dbReference type="SUPFAM" id="SSF52283">
    <property type="entry name" value="Formate/glycerate dehydrogenase catalytic domain-like"/>
    <property type="match status" value="1"/>
</dbReference>
<comment type="similarity">
    <text evidence="1 4">Belongs to the D-isomer specific 2-hydroxyacid dehydrogenase family.</text>
</comment>
<dbReference type="InterPro" id="IPR036291">
    <property type="entry name" value="NAD(P)-bd_dom_sf"/>
</dbReference>
<evidence type="ECO:0000259" key="6">
    <source>
        <dbReference type="Pfam" id="PF02826"/>
    </source>
</evidence>
<gene>
    <name evidence="7" type="ORF">D3226_01240</name>
</gene>
<dbReference type="PROSITE" id="PS00671">
    <property type="entry name" value="D_2_HYDROXYACID_DH_3"/>
    <property type="match status" value="1"/>
</dbReference>
<keyword evidence="2 4" id="KW-0560">Oxidoreductase</keyword>
<dbReference type="Gene3D" id="3.40.50.720">
    <property type="entry name" value="NAD(P)-binding Rossmann-like Domain"/>
    <property type="match status" value="2"/>
</dbReference>
<dbReference type="Pfam" id="PF02826">
    <property type="entry name" value="2-Hacid_dh_C"/>
    <property type="match status" value="1"/>
</dbReference>
<feature type="domain" description="D-isomer specific 2-hydroxyacid dehydrogenase catalytic" evidence="5">
    <location>
        <begin position="48"/>
        <end position="350"/>
    </location>
</feature>
<organism evidence="7 8">
    <name type="scientific">Leucobacter chromiireducens subsp. chromiireducens</name>
    <dbReference type="NCBI Taxonomy" id="660067"/>
    <lineage>
        <taxon>Bacteria</taxon>
        <taxon>Bacillati</taxon>
        <taxon>Actinomycetota</taxon>
        <taxon>Actinomycetes</taxon>
        <taxon>Micrococcales</taxon>
        <taxon>Microbacteriaceae</taxon>
        <taxon>Leucobacter</taxon>
    </lineage>
</organism>
<dbReference type="Pfam" id="PF00389">
    <property type="entry name" value="2-Hacid_dh"/>
    <property type="match status" value="1"/>
</dbReference>
<dbReference type="InterPro" id="IPR050418">
    <property type="entry name" value="D-iso_2-hydroxyacid_DH_PdxB"/>
</dbReference>
<dbReference type="Proteomes" id="UP001646141">
    <property type="component" value="Unassembled WGS sequence"/>
</dbReference>
<dbReference type="CDD" id="cd05299">
    <property type="entry name" value="CtBP_dh"/>
    <property type="match status" value="1"/>
</dbReference>
<dbReference type="EMBL" id="QYAD01000001">
    <property type="protein sequence ID" value="MBL3688585.1"/>
    <property type="molecule type" value="Genomic_DNA"/>
</dbReference>
<evidence type="ECO:0000313" key="8">
    <source>
        <dbReference type="Proteomes" id="UP001646141"/>
    </source>
</evidence>
<feature type="domain" description="D-isomer specific 2-hydroxyacid dehydrogenase NAD-binding" evidence="6">
    <location>
        <begin position="143"/>
        <end position="318"/>
    </location>
</feature>
<comment type="caution">
    <text evidence="7">The sequence shown here is derived from an EMBL/GenBank/DDBJ whole genome shotgun (WGS) entry which is preliminary data.</text>
</comment>
<proteinExistence type="inferred from homology"/>
<protein>
    <submittedName>
        <fullName evidence="7">C-terminal binding protein</fullName>
    </submittedName>
</protein>
<evidence type="ECO:0000256" key="4">
    <source>
        <dbReference type="RuleBase" id="RU003719"/>
    </source>
</evidence>
<dbReference type="InterPro" id="IPR029753">
    <property type="entry name" value="D-isomer_DH_CS"/>
</dbReference>
<dbReference type="InterPro" id="IPR006139">
    <property type="entry name" value="D-isomer_2_OHA_DH_cat_dom"/>
</dbReference>
<dbReference type="SUPFAM" id="SSF51735">
    <property type="entry name" value="NAD(P)-binding Rossmann-fold domains"/>
    <property type="match status" value="1"/>
</dbReference>
<evidence type="ECO:0000256" key="2">
    <source>
        <dbReference type="ARBA" id="ARBA00023002"/>
    </source>
</evidence>
<dbReference type="PANTHER" id="PTHR43761">
    <property type="entry name" value="D-ISOMER SPECIFIC 2-HYDROXYACID DEHYDROGENASE FAMILY PROTEIN (AFU_ORTHOLOGUE AFUA_1G13630)"/>
    <property type="match status" value="1"/>
</dbReference>
<evidence type="ECO:0000313" key="7">
    <source>
        <dbReference type="EMBL" id="MBL3688585.1"/>
    </source>
</evidence>
<reference evidence="7 8" key="1">
    <citation type="submission" date="2018-09" db="EMBL/GenBank/DDBJ databases">
        <title>Comparative genomics of Leucobacter spp.</title>
        <authorList>
            <person name="Reis A.C."/>
            <person name="Kolvenbach B.A."/>
            <person name="Corvini P.F.X."/>
            <person name="Nunes O.C."/>
        </authorList>
    </citation>
    <scope>NUCLEOTIDE SEQUENCE [LARGE SCALE GENOMIC DNA]</scope>
    <source>
        <strain evidence="7 8">L-1</strain>
    </source>
</reference>